<reference evidence="7" key="1">
    <citation type="submission" date="2023-06" db="EMBL/GenBank/DDBJ databases">
        <title>Genome-scale phylogeny and comparative genomics of the fungal order Sordariales.</title>
        <authorList>
            <consortium name="Lawrence Berkeley National Laboratory"/>
            <person name="Hensen N."/>
            <person name="Bonometti L."/>
            <person name="Westerberg I."/>
            <person name="Brannstrom I.O."/>
            <person name="Guillou S."/>
            <person name="Cros-Aarteil S."/>
            <person name="Calhoun S."/>
            <person name="Haridas S."/>
            <person name="Kuo A."/>
            <person name="Mondo S."/>
            <person name="Pangilinan J."/>
            <person name="Riley R."/>
            <person name="Labutti K."/>
            <person name="Andreopoulos B."/>
            <person name="Lipzen A."/>
            <person name="Chen C."/>
            <person name="Yanf M."/>
            <person name="Daum C."/>
            <person name="Ng V."/>
            <person name="Clum A."/>
            <person name="Steindorff A."/>
            <person name="Ohm R."/>
            <person name="Martin F."/>
            <person name="Silar P."/>
            <person name="Natvig D."/>
            <person name="Lalanne C."/>
            <person name="Gautier V."/>
            <person name="Ament-Velasquez S.L."/>
            <person name="Kruys A."/>
            <person name="Hutchinson M.I."/>
            <person name="Powell A.J."/>
            <person name="Barry K."/>
            <person name="Miller A.N."/>
            <person name="Grigoriev I.V."/>
            <person name="Debuchy R."/>
            <person name="Gladieux P."/>
            <person name="Thoren M.H."/>
            <person name="Johannesson H."/>
        </authorList>
    </citation>
    <scope>NUCLEOTIDE SEQUENCE</scope>
    <source>
        <strain evidence="7">CBS 540.89</strain>
    </source>
</reference>
<protein>
    <submittedName>
        <fullName evidence="7">RTA1 like protein-domain-containing protein</fullName>
    </submittedName>
</protein>
<dbReference type="Pfam" id="PF04479">
    <property type="entry name" value="RTA1"/>
    <property type="match status" value="1"/>
</dbReference>
<evidence type="ECO:0000256" key="6">
    <source>
        <dbReference type="SAM" id="Phobius"/>
    </source>
</evidence>
<dbReference type="GO" id="GO:0000324">
    <property type="term" value="C:fungal-type vacuole"/>
    <property type="evidence" value="ECO:0007669"/>
    <property type="project" value="TreeGrafter"/>
</dbReference>
<evidence type="ECO:0000256" key="1">
    <source>
        <dbReference type="ARBA" id="ARBA00004141"/>
    </source>
</evidence>
<dbReference type="PANTHER" id="PTHR31465">
    <property type="entry name" value="PROTEIN RTA1-RELATED"/>
    <property type="match status" value="1"/>
</dbReference>
<comment type="subcellular location">
    <subcellularLocation>
        <location evidence="1">Membrane</location>
        <topology evidence="1">Multi-pass membrane protein</topology>
    </subcellularLocation>
</comment>
<gene>
    <name evidence="7" type="ORF">B0T21DRAFT_296826</name>
</gene>
<dbReference type="GO" id="GO:0005886">
    <property type="term" value="C:plasma membrane"/>
    <property type="evidence" value="ECO:0007669"/>
    <property type="project" value="TreeGrafter"/>
</dbReference>
<feature type="transmembrane region" description="Helical" evidence="6">
    <location>
        <begin position="180"/>
        <end position="205"/>
    </location>
</feature>
<dbReference type="PANTHER" id="PTHR31465:SF8">
    <property type="entry name" value="DOMAIN PROTEIN, PUTATIVE (AFU_ORTHOLOGUE AFUA_6G14140)-RELATED"/>
    <property type="match status" value="1"/>
</dbReference>
<dbReference type="AlphaFoldDB" id="A0AA40AEN9"/>
<name>A0AA40AEN9_9PEZI</name>
<evidence type="ECO:0000256" key="3">
    <source>
        <dbReference type="ARBA" id="ARBA00022989"/>
    </source>
</evidence>
<feature type="transmembrane region" description="Helical" evidence="6">
    <location>
        <begin position="103"/>
        <end position="123"/>
    </location>
</feature>
<feature type="transmembrane region" description="Helical" evidence="6">
    <location>
        <begin position="271"/>
        <end position="292"/>
    </location>
</feature>
<evidence type="ECO:0000313" key="7">
    <source>
        <dbReference type="EMBL" id="KAK0714430.1"/>
    </source>
</evidence>
<organism evidence="7 8">
    <name type="scientific">Apiosordaria backusii</name>
    <dbReference type="NCBI Taxonomy" id="314023"/>
    <lineage>
        <taxon>Eukaryota</taxon>
        <taxon>Fungi</taxon>
        <taxon>Dikarya</taxon>
        <taxon>Ascomycota</taxon>
        <taxon>Pezizomycotina</taxon>
        <taxon>Sordariomycetes</taxon>
        <taxon>Sordariomycetidae</taxon>
        <taxon>Sordariales</taxon>
        <taxon>Lasiosphaeriaceae</taxon>
        <taxon>Apiosordaria</taxon>
    </lineage>
</organism>
<dbReference type="Proteomes" id="UP001172159">
    <property type="component" value="Unassembled WGS sequence"/>
</dbReference>
<evidence type="ECO:0000313" key="8">
    <source>
        <dbReference type="Proteomes" id="UP001172159"/>
    </source>
</evidence>
<dbReference type="EMBL" id="JAUKTV010000015">
    <property type="protein sequence ID" value="KAK0714430.1"/>
    <property type="molecule type" value="Genomic_DNA"/>
</dbReference>
<evidence type="ECO:0000256" key="2">
    <source>
        <dbReference type="ARBA" id="ARBA00022692"/>
    </source>
</evidence>
<comment type="caution">
    <text evidence="7">The sequence shown here is derived from an EMBL/GenBank/DDBJ whole genome shotgun (WGS) entry which is preliminary data.</text>
</comment>
<feature type="transmembrane region" description="Helical" evidence="6">
    <location>
        <begin position="70"/>
        <end position="91"/>
    </location>
</feature>
<feature type="transmembrane region" description="Helical" evidence="6">
    <location>
        <begin position="43"/>
        <end position="63"/>
    </location>
</feature>
<keyword evidence="3 6" id="KW-1133">Transmembrane helix</keyword>
<evidence type="ECO:0000256" key="4">
    <source>
        <dbReference type="ARBA" id="ARBA00023136"/>
    </source>
</evidence>
<feature type="transmembrane region" description="Helical" evidence="6">
    <location>
        <begin position="144"/>
        <end position="168"/>
    </location>
</feature>
<dbReference type="InterPro" id="IPR007568">
    <property type="entry name" value="RTA1"/>
</dbReference>
<evidence type="ECO:0000256" key="5">
    <source>
        <dbReference type="SAM" id="MobiDB-lite"/>
    </source>
</evidence>
<feature type="region of interest" description="Disordered" evidence="5">
    <location>
        <begin position="304"/>
        <end position="348"/>
    </location>
</feature>
<keyword evidence="2 6" id="KW-0812">Transmembrane</keyword>
<keyword evidence="8" id="KW-1185">Reference proteome</keyword>
<accession>A0AA40AEN9</accession>
<proteinExistence type="predicted"/>
<keyword evidence="4 6" id="KW-0472">Membrane</keyword>
<feature type="transmembrane region" description="Helical" evidence="6">
    <location>
        <begin position="230"/>
        <end position="251"/>
    </location>
</feature>
<sequence>MADNIDLSSLPPGFYPTYETCSSISQLCPVQATTLGYSPNLGVNMFVAIGFGLFGIITLATGLWKRTWGFSLAVAAGCILECVGYVGRVLLSENAWNGDAFKMQIVAIVLGPTLVCIGLYLTLRHIVISLNPELSRLTPRLYPMFFVPADVSCLVIQAIGGGVAAAAGRDNYDILKHGNRIIMVGIVLQVLVLGAFGGLAGDYLVRVGKVFRQTPEMEGGALWKDGKFRAFLWAMGGAYVALMIRCIYRIAEMAGGWGNHIMQHESSFVVLESFMVLIGCGLLACFAPGFMFPEMSHDQRVKNMGKGRQQGGVDVEMVGAGEKGKESAGPSTSPSDTERRPGTGEGGF</sequence>